<keyword evidence="3 11" id="KW-0963">Cytoplasm</keyword>
<evidence type="ECO:0000256" key="9">
    <source>
        <dbReference type="ARBA" id="ARBA00047671"/>
    </source>
</evidence>
<dbReference type="NCBIfam" id="TIGR00408">
    <property type="entry name" value="proS_fam_I"/>
    <property type="match status" value="1"/>
</dbReference>
<keyword evidence="8 11" id="KW-0030">Aminoacyl-tRNA synthetase</keyword>
<dbReference type="InterPro" id="IPR004499">
    <property type="entry name" value="Pro-tRNA-ligase_IIa_arc-type"/>
</dbReference>
<evidence type="ECO:0000256" key="4">
    <source>
        <dbReference type="ARBA" id="ARBA00022598"/>
    </source>
</evidence>
<evidence type="ECO:0000256" key="2">
    <source>
        <dbReference type="ARBA" id="ARBA00011738"/>
    </source>
</evidence>
<dbReference type="Pfam" id="PF00587">
    <property type="entry name" value="tRNA-synt_2b"/>
    <property type="match status" value="1"/>
</dbReference>
<dbReference type="AlphaFoldDB" id="A0A2G6KI18"/>
<dbReference type="Gene3D" id="3.40.50.800">
    <property type="entry name" value="Anticodon-binding domain"/>
    <property type="match status" value="1"/>
</dbReference>
<dbReference type="Gene3D" id="3.30.930.10">
    <property type="entry name" value="Bira Bifunctional Protein, Domain 2"/>
    <property type="match status" value="1"/>
</dbReference>
<dbReference type="InterPro" id="IPR036621">
    <property type="entry name" value="Anticodon-bd_dom_sf"/>
</dbReference>
<sequence>MAKQKITKQGEDFSKWYIDTVLSADMADYAPVKGCMVVKPYGYAVWEHIQQSLDKMFKETGHENAYFPLFIPESFLHKEAEHVEGFAPECAVVTHGGGKKLEEPLVVRPTSETVIWSMYGKWIKSYRDLPILINQWANVVRWEMRTRLFLRTTEFLWQEGHTAHATEQEAIDEVQKILDIYATFAEEYAAVPVLKGRKTEKEKFAGAVYTLCVEALMKDKRALQWGTSHQLGQNFAKAFDVTFQNASGTLEHVWATSWGVSTRMIGGLIMVHGDDKGLRIPPKLAPHQAVIVPIYYNDDDRKIVMQNVHEMTAMLRPDIRVKVDDRDNYKPGWKFNEWELKGVPLRIEIGPRDVAANHVVIARRDKSPKEKEIVSFDGLKTSIQGMLDDIQQSMFDAALQFRAENSHNVDSYDEFKDMNENQGGFLYAHWCGDSECEQCIQEETKTTIRCIPFGQEEEEGTCIYCGKPSTMRVPFAKAY</sequence>
<dbReference type="SUPFAM" id="SSF52954">
    <property type="entry name" value="Class II aaRS ABD-related"/>
    <property type="match status" value="1"/>
</dbReference>
<dbReference type="PANTHER" id="PTHR43382">
    <property type="entry name" value="PROLYL-TRNA SYNTHETASE"/>
    <property type="match status" value="1"/>
</dbReference>
<dbReference type="SUPFAM" id="SSF55681">
    <property type="entry name" value="Class II aaRS and biotin synthetases"/>
    <property type="match status" value="1"/>
</dbReference>
<comment type="caution">
    <text evidence="13">The sequence shown here is derived from an EMBL/GenBank/DDBJ whole genome shotgun (WGS) entry which is preliminary data.</text>
</comment>
<dbReference type="InterPro" id="IPR002316">
    <property type="entry name" value="Pro-tRNA-ligase_IIa"/>
</dbReference>
<evidence type="ECO:0000256" key="5">
    <source>
        <dbReference type="ARBA" id="ARBA00022741"/>
    </source>
</evidence>
<dbReference type="InterPro" id="IPR033721">
    <property type="entry name" value="ProRS_core_arch_euk"/>
</dbReference>
<evidence type="ECO:0000313" key="14">
    <source>
        <dbReference type="Proteomes" id="UP000230821"/>
    </source>
</evidence>
<keyword evidence="4 11" id="KW-0436">Ligase</keyword>
<dbReference type="InterPro" id="IPR045864">
    <property type="entry name" value="aa-tRNA-synth_II/BPL/LPL"/>
</dbReference>
<evidence type="ECO:0000256" key="11">
    <source>
        <dbReference type="HAMAP-Rule" id="MF_01571"/>
    </source>
</evidence>
<comment type="similarity">
    <text evidence="10 11">Belongs to the class-II aminoacyl-tRNA synthetase family. ProS type 3 subfamily.</text>
</comment>
<dbReference type="InterPro" id="IPR017449">
    <property type="entry name" value="Pro-tRNA_synth_II"/>
</dbReference>
<evidence type="ECO:0000256" key="10">
    <source>
        <dbReference type="ARBA" id="ARBA00060806"/>
    </source>
</evidence>
<dbReference type="CDD" id="cd00862">
    <property type="entry name" value="ProRS_anticodon_zinc"/>
    <property type="match status" value="1"/>
</dbReference>
<accession>A0A2G6KI18</accession>
<gene>
    <name evidence="11" type="primary">proS</name>
    <name evidence="13" type="ORF">CSA56_04610</name>
</gene>
<evidence type="ECO:0000256" key="7">
    <source>
        <dbReference type="ARBA" id="ARBA00022917"/>
    </source>
</evidence>
<evidence type="ECO:0000256" key="3">
    <source>
        <dbReference type="ARBA" id="ARBA00022490"/>
    </source>
</evidence>
<comment type="catalytic activity">
    <reaction evidence="9 11">
        <text>tRNA(Pro) + L-proline + ATP = L-prolyl-tRNA(Pro) + AMP + diphosphate</text>
        <dbReference type="Rhea" id="RHEA:14305"/>
        <dbReference type="Rhea" id="RHEA-COMP:9700"/>
        <dbReference type="Rhea" id="RHEA-COMP:9702"/>
        <dbReference type="ChEBI" id="CHEBI:30616"/>
        <dbReference type="ChEBI" id="CHEBI:33019"/>
        <dbReference type="ChEBI" id="CHEBI:60039"/>
        <dbReference type="ChEBI" id="CHEBI:78442"/>
        <dbReference type="ChEBI" id="CHEBI:78532"/>
        <dbReference type="ChEBI" id="CHEBI:456215"/>
        <dbReference type="EC" id="6.1.1.15"/>
    </reaction>
</comment>
<feature type="domain" description="Aminoacyl-transfer RNA synthetases class-II family profile" evidence="12">
    <location>
        <begin position="40"/>
        <end position="281"/>
    </location>
</feature>
<comment type="domain">
    <text evidence="11">Consists of three domains: the N-terminal catalytic domain, the anticodon-binding domain and the C-terminal extension.</text>
</comment>
<dbReference type="GO" id="GO:0004827">
    <property type="term" value="F:proline-tRNA ligase activity"/>
    <property type="evidence" value="ECO:0007669"/>
    <property type="project" value="UniProtKB-UniRule"/>
</dbReference>
<dbReference type="PANTHER" id="PTHR43382:SF2">
    <property type="entry name" value="BIFUNCTIONAL GLUTAMATE_PROLINE--TRNA LIGASE"/>
    <property type="match status" value="1"/>
</dbReference>
<dbReference type="FunFam" id="3.40.50.800:FF:000005">
    <property type="entry name" value="bifunctional glutamate/proline--tRNA ligase"/>
    <property type="match status" value="1"/>
</dbReference>
<dbReference type="InterPro" id="IPR002314">
    <property type="entry name" value="aa-tRNA-synt_IIb"/>
</dbReference>
<evidence type="ECO:0000256" key="6">
    <source>
        <dbReference type="ARBA" id="ARBA00022840"/>
    </source>
</evidence>
<dbReference type="InterPro" id="IPR004154">
    <property type="entry name" value="Anticodon-bd"/>
</dbReference>
<evidence type="ECO:0000256" key="8">
    <source>
        <dbReference type="ARBA" id="ARBA00023146"/>
    </source>
</evidence>
<dbReference type="Pfam" id="PF03129">
    <property type="entry name" value="HGTP_anticodon"/>
    <property type="match status" value="1"/>
</dbReference>
<dbReference type="SUPFAM" id="SSF64586">
    <property type="entry name" value="C-terminal domain of ProRS"/>
    <property type="match status" value="1"/>
</dbReference>
<comment type="subunit">
    <text evidence="2 11">Homodimer.</text>
</comment>
<dbReference type="Proteomes" id="UP000230821">
    <property type="component" value="Unassembled WGS sequence"/>
</dbReference>
<dbReference type="CDD" id="cd00778">
    <property type="entry name" value="ProRS_core_arch_euk"/>
    <property type="match status" value="1"/>
</dbReference>
<evidence type="ECO:0000256" key="1">
    <source>
        <dbReference type="ARBA" id="ARBA00004496"/>
    </source>
</evidence>
<dbReference type="FunFam" id="3.30.930.10:FF:000023">
    <property type="entry name" value="Proline--tRNA ligase"/>
    <property type="match status" value="1"/>
</dbReference>
<protein>
    <recommendedName>
        <fullName evidence="11">Proline--tRNA ligase</fullName>
        <ecNumber evidence="11">6.1.1.15</ecNumber>
    </recommendedName>
    <alternativeName>
        <fullName evidence="11">Prolyl-tRNA synthetase</fullName>
        <shortName evidence="11">ProRS</shortName>
    </alternativeName>
</protein>
<dbReference type="PROSITE" id="PS50862">
    <property type="entry name" value="AA_TRNA_LIGASE_II"/>
    <property type="match status" value="1"/>
</dbReference>
<dbReference type="InterPro" id="IPR006195">
    <property type="entry name" value="aa-tRNA-synth_II"/>
</dbReference>
<comment type="subcellular location">
    <subcellularLocation>
        <location evidence="1 11">Cytoplasm</location>
    </subcellularLocation>
</comment>
<name>A0A2G6KI18_9BACT</name>
<dbReference type="GO" id="GO:0005524">
    <property type="term" value="F:ATP binding"/>
    <property type="evidence" value="ECO:0007669"/>
    <property type="project" value="UniProtKB-UniRule"/>
</dbReference>
<proteinExistence type="inferred from homology"/>
<dbReference type="PRINTS" id="PR01046">
    <property type="entry name" value="TRNASYNTHPRO"/>
</dbReference>
<dbReference type="GO" id="GO:0017101">
    <property type="term" value="C:aminoacyl-tRNA synthetase multienzyme complex"/>
    <property type="evidence" value="ECO:0007669"/>
    <property type="project" value="TreeGrafter"/>
</dbReference>
<evidence type="ECO:0000259" key="12">
    <source>
        <dbReference type="PROSITE" id="PS50862"/>
    </source>
</evidence>
<dbReference type="EMBL" id="PDSK01000047">
    <property type="protein sequence ID" value="PIE35313.1"/>
    <property type="molecule type" value="Genomic_DNA"/>
</dbReference>
<dbReference type="Pfam" id="PF09180">
    <property type="entry name" value="ProRS-C_1"/>
    <property type="match status" value="1"/>
</dbReference>
<keyword evidence="7 11" id="KW-0648">Protein biosynthesis</keyword>
<dbReference type="HAMAP" id="MF_01571">
    <property type="entry name" value="Pro_tRNA_synth_type3"/>
    <property type="match status" value="1"/>
</dbReference>
<dbReference type="SMART" id="SM00946">
    <property type="entry name" value="ProRS-C_1"/>
    <property type="match status" value="1"/>
</dbReference>
<keyword evidence="5 11" id="KW-0547">Nucleotide-binding</keyword>
<dbReference type="EC" id="6.1.1.15" evidence="11"/>
<comment type="function">
    <text evidence="11">Catalyzes the attachment of proline to tRNA(Pro) in a two-step reaction: proline is first activated by ATP to form Pro-AMP and then transferred to the acceptor end of tRNA(Pro).</text>
</comment>
<dbReference type="GO" id="GO:0006433">
    <property type="term" value="P:prolyl-tRNA aminoacylation"/>
    <property type="evidence" value="ECO:0007669"/>
    <property type="project" value="UniProtKB-UniRule"/>
</dbReference>
<evidence type="ECO:0000313" key="13">
    <source>
        <dbReference type="EMBL" id="PIE35313.1"/>
    </source>
</evidence>
<dbReference type="Gene3D" id="3.30.110.30">
    <property type="entry name" value="C-terminal domain of ProRS"/>
    <property type="match status" value="1"/>
</dbReference>
<reference evidence="13 14" key="1">
    <citation type="submission" date="2017-10" db="EMBL/GenBank/DDBJ databases">
        <title>Novel microbial diversity and functional potential in the marine mammal oral microbiome.</title>
        <authorList>
            <person name="Dudek N.K."/>
            <person name="Sun C.L."/>
            <person name="Burstein D."/>
            <person name="Kantor R.S."/>
            <person name="Aliaga Goltsman D.S."/>
            <person name="Bik E.M."/>
            <person name="Thomas B.C."/>
            <person name="Banfield J.F."/>
            <person name="Relman D.A."/>
        </authorList>
    </citation>
    <scope>NUCLEOTIDE SEQUENCE [LARGE SCALE GENOMIC DNA]</scope>
    <source>
        <strain evidence="13">DOLJORAL78_47_16</strain>
    </source>
</reference>
<dbReference type="GO" id="GO:0005737">
    <property type="term" value="C:cytoplasm"/>
    <property type="evidence" value="ECO:0007669"/>
    <property type="project" value="UniProtKB-SubCell"/>
</dbReference>
<keyword evidence="6 11" id="KW-0067">ATP-binding</keyword>
<dbReference type="InterPro" id="IPR016061">
    <property type="entry name" value="Pro-tRNA_ligase_II_C"/>
</dbReference>
<organism evidence="13 14">
    <name type="scientific">candidate division KSB3 bacterium</name>
    <dbReference type="NCBI Taxonomy" id="2044937"/>
    <lineage>
        <taxon>Bacteria</taxon>
        <taxon>candidate division KSB3</taxon>
    </lineage>
</organism>